<dbReference type="EMBL" id="FPHP01000005">
    <property type="protein sequence ID" value="SFV74820.1"/>
    <property type="molecule type" value="Genomic_DNA"/>
</dbReference>
<sequence length="154" mass="17375">MPKKKVDVFLIALSSPILIGIYEDKKLIQTITSQEKSSEILPVIYKELFQKYEIERLLYVNGPGSFMAIKVAYIFLQSLSILKKIPLMATDGFKMNNNKPIKAIGKLYFVKIASEIVTQKLENIEEGEFTLPQILSYDEFSSNTTPLYSIGAVG</sequence>
<dbReference type="InterPro" id="IPR043129">
    <property type="entry name" value="ATPase_NBD"/>
</dbReference>
<dbReference type="SUPFAM" id="SSF53067">
    <property type="entry name" value="Actin-like ATPase domain"/>
    <property type="match status" value="1"/>
</dbReference>
<protein>
    <submittedName>
        <fullName evidence="1">TsaB protein, required for threonylcarbamoyladenosine (T(6)A) formation in tRNA</fullName>
    </submittedName>
</protein>
<organism evidence="1">
    <name type="scientific">hydrothermal vent metagenome</name>
    <dbReference type="NCBI Taxonomy" id="652676"/>
    <lineage>
        <taxon>unclassified sequences</taxon>
        <taxon>metagenomes</taxon>
        <taxon>ecological metagenomes</taxon>
    </lineage>
</organism>
<reference evidence="1" key="1">
    <citation type="submission" date="2016-10" db="EMBL/GenBank/DDBJ databases">
        <authorList>
            <person name="de Groot N.N."/>
        </authorList>
    </citation>
    <scope>NUCLEOTIDE SEQUENCE</scope>
</reference>
<gene>
    <name evidence="1" type="ORF">MNB_SM-3-164</name>
</gene>
<proteinExistence type="predicted"/>
<evidence type="ECO:0000313" key="1">
    <source>
        <dbReference type="EMBL" id="SFV74820.1"/>
    </source>
</evidence>
<name>A0A1W1D2T1_9ZZZZ</name>
<dbReference type="AlphaFoldDB" id="A0A1W1D2T1"/>
<accession>A0A1W1D2T1</accession>
<dbReference type="Gene3D" id="3.30.420.200">
    <property type="match status" value="1"/>
</dbReference>
<dbReference type="Gene3D" id="3.30.420.40">
    <property type="match status" value="1"/>
</dbReference>